<evidence type="ECO:0000313" key="2">
    <source>
        <dbReference type="Proteomes" id="UP000193804"/>
    </source>
</evidence>
<gene>
    <name evidence="1" type="ORF">SAMN05661096_01087</name>
</gene>
<dbReference type="STRING" id="1028.SAMN05661096_01087"/>
<name>A0A1X7IYW9_9BACT</name>
<sequence>MIEHFFHCPHCFQEISMLVDASISEQTYIEDCEVCCNPLQINLEIENGEINYFEANPAQ</sequence>
<dbReference type="Proteomes" id="UP000193804">
    <property type="component" value="Unassembled WGS sequence"/>
</dbReference>
<evidence type="ECO:0000313" key="1">
    <source>
        <dbReference type="EMBL" id="SMG20204.1"/>
    </source>
</evidence>
<dbReference type="OrthoDB" id="9814566at2"/>
<organism evidence="1 2">
    <name type="scientific">Marivirga sericea</name>
    <dbReference type="NCBI Taxonomy" id="1028"/>
    <lineage>
        <taxon>Bacteria</taxon>
        <taxon>Pseudomonadati</taxon>
        <taxon>Bacteroidota</taxon>
        <taxon>Cytophagia</taxon>
        <taxon>Cytophagales</taxon>
        <taxon>Marivirgaceae</taxon>
        <taxon>Marivirga</taxon>
    </lineage>
</organism>
<reference evidence="2" key="1">
    <citation type="submission" date="2017-04" db="EMBL/GenBank/DDBJ databases">
        <authorList>
            <person name="Varghese N."/>
            <person name="Submissions S."/>
        </authorList>
    </citation>
    <scope>NUCLEOTIDE SEQUENCE [LARGE SCALE GENOMIC DNA]</scope>
    <source>
        <strain evidence="2">DSM 4125</strain>
    </source>
</reference>
<proteinExistence type="predicted"/>
<keyword evidence="2" id="KW-1185">Reference proteome</keyword>
<protein>
    <submittedName>
        <fullName evidence="1">Cysteine-rich CPXCG</fullName>
    </submittedName>
</protein>
<accession>A0A1X7IYW9</accession>
<dbReference type="EMBL" id="FXAW01000002">
    <property type="protein sequence ID" value="SMG20204.1"/>
    <property type="molecule type" value="Genomic_DNA"/>
</dbReference>
<dbReference type="InterPro" id="IPR025990">
    <property type="entry name" value="zinc_ribbon_bacterial"/>
</dbReference>
<dbReference type="SUPFAM" id="SSF57783">
    <property type="entry name" value="Zinc beta-ribbon"/>
    <property type="match status" value="1"/>
</dbReference>
<dbReference type="RefSeq" id="WP_085516065.1">
    <property type="nucleotide sequence ID" value="NZ_FXAW01000002.1"/>
</dbReference>
<dbReference type="AlphaFoldDB" id="A0A1X7IYW9"/>
<dbReference type="Pfam" id="PF14255">
    <property type="entry name" value="Zn_ribbon_21"/>
    <property type="match status" value="1"/>
</dbReference>